<dbReference type="Proteomes" id="UP000001067">
    <property type="component" value="Unassembled WGS sequence"/>
</dbReference>
<proteinExistence type="predicted"/>
<accession>E3RKQ3</accession>
<reference evidence="2 3" key="1">
    <citation type="journal article" date="2010" name="Genome Biol.">
        <title>A first genome assembly of the barley fungal pathogen Pyrenophora teres f. teres.</title>
        <authorList>
            <person name="Ellwood S.R."/>
            <person name="Liu Z."/>
            <person name="Syme R.A."/>
            <person name="Lai Z."/>
            <person name="Hane J.K."/>
            <person name="Keiper F."/>
            <person name="Moffat C.S."/>
            <person name="Oliver R.P."/>
            <person name="Friesen T.L."/>
        </authorList>
    </citation>
    <scope>NUCLEOTIDE SEQUENCE [LARGE SCALE GENOMIC DNA]</scope>
    <source>
        <strain evidence="2 3">0-1</strain>
    </source>
</reference>
<sequence length="158" mass="16968">MDKLTLIGRYPEVLAALNEARKAAGVPIPKAAGPQEPEKLNEEPLNTPDPTTPPSPTVEDCDDDDDTEPGPTLQAILDRIKFLERSATPRVRVSAIAAAAIRGDTYLPPIGQQLVFKGMISSPSQPSSHVDLMGDSGCASLFIDENHARANKYELIPL</sequence>
<dbReference type="EMBL" id="GL533686">
    <property type="protein sequence ID" value="EFQ93696.1"/>
    <property type="molecule type" value="Genomic_DNA"/>
</dbReference>
<evidence type="ECO:0000313" key="2">
    <source>
        <dbReference type="EMBL" id="EFQ93696.1"/>
    </source>
</evidence>
<feature type="region of interest" description="Disordered" evidence="1">
    <location>
        <begin position="27"/>
        <end position="72"/>
    </location>
</feature>
<evidence type="ECO:0000313" key="3">
    <source>
        <dbReference type="Proteomes" id="UP000001067"/>
    </source>
</evidence>
<dbReference type="KEGG" id="pte:PTT_08840"/>
<dbReference type="OrthoDB" id="10469265at2759"/>
<feature type="compositionally biased region" description="Acidic residues" evidence="1">
    <location>
        <begin position="59"/>
        <end position="68"/>
    </location>
</feature>
<name>E3RKQ3_PYRTT</name>
<gene>
    <name evidence="2" type="ORF">PTT_08840</name>
</gene>
<organism evidence="3">
    <name type="scientific">Pyrenophora teres f. teres (strain 0-1)</name>
    <name type="common">Barley net blotch fungus</name>
    <name type="synonym">Drechslera teres f. teres</name>
    <dbReference type="NCBI Taxonomy" id="861557"/>
    <lineage>
        <taxon>Eukaryota</taxon>
        <taxon>Fungi</taxon>
        <taxon>Dikarya</taxon>
        <taxon>Ascomycota</taxon>
        <taxon>Pezizomycotina</taxon>
        <taxon>Dothideomycetes</taxon>
        <taxon>Pleosporomycetidae</taxon>
        <taxon>Pleosporales</taxon>
        <taxon>Pleosporineae</taxon>
        <taxon>Pleosporaceae</taxon>
        <taxon>Pyrenophora</taxon>
    </lineage>
</organism>
<evidence type="ECO:0000256" key="1">
    <source>
        <dbReference type="SAM" id="MobiDB-lite"/>
    </source>
</evidence>
<dbReference type="AlphaFoldDB" id="E3RKQ3"/>
<protein>
    <submittedName>
        <fullName evidence="2">Uncharacterized protein</fullName>
    </submittedName>
</protein>
<dbReference type="HOGENOM" id="CLU_1670291_0_0_1"/>
<keyword evidence="3" id="KW-1185">Reference proteome</keyword>